<comment type="caution">
    <text evidence="1">The sequence shown here is derived from an EMBL/GenBank/DDBJ whole genome shotgun (WGS) entry which is preliminary data.</text>
</comment>
<dbReference type="AlphaFoldDB" id="A0A542DSB5"/>
<evidence type="ECO:0000313" key="2">
    <source>
        <dbReference type="Proteomes" id="UP000316298"/>
    </source>
</evidence>
<sequence>MTATLDLMKYVARIVEVPDHGIKLEPVDGTTVPDRPTEVNLLGMAIALALGAAGYRHHAEQRDPELQTLDALLVGDAVMPWKPGTGGFLVCELNDGRPTCEVRPEAE</sequence>
<name>A0A542DSB5_9ACTN</name>
<keyword evidence="2" id="KW-1185">Reference proteome</keyword>
<dbReference type="EMBL" id="VFMM01000003">
    <property type="protein sequence ID" value="TQJ05950.1"/>
    <property type="molecule type" value="Genomic_DNA"/>
</dbReference>
<reference evidence="1 2" key="1">
    <citation type="submission" date="2019-06" db="EMBL/GenBank/DDBJ databases">
        <title>Sequencing the genomes of 1000 actinobacteria strains.</title>
        <authorList>
            <person name="Klenk H.-P."/>
        </authorList>
    </citation>
    <scope>NUCLEOTIDE SEQUENCE [LARGE SCALE GENOMIC DNA]</scope>
    <source>
        <strain evidence="1 2">DSM 17305</strain>
    </source>
</reference>
<gene>
    <name evidence="1" type="ORF">FB475_5599</name>
</gene>
<organism evidence="1 2">
    <name type="scientific">Kribbella jejuensis</name>
    <dbReference type="NCBI Taxonomy" id="236068"/>
    <lineage>
        <taxon>Bacteria</taxon>
        <taxon>Bacillati</taxon>
        <taxon>Actinomycetota</taxon>
        <taxon>Actinomycetes</taxon>
        <taxon>Propionibacteriales</taxon>
        <taxon>Kribbellaceae</taxon>
        <taxon>Kribbella</taxon>
    </lineage>
</organism>
<evidence type="ECO:0000313" key="1">
    <source>
        <dbReference type="EMBL" id="TQJ05950.1"/>
    </source>
</evidence>
<protein>
    <submittedName>
        <fullName evidence="1">Uncharacterized protein</fullName>
    </submittedName>
</protein>
<accession>A0A542DSB5</accession>
<proteinExistence type="predicted"/>
<dbReference type="Proteomes" id="UP000316298">
    <property type="component" value="Unassembled WGS sequence"/>
</dbReference>